<dbReference type="InterPro" id="IPR045889">
    <property type="entry name" value="MES/HNL"/>
</dbReference>
<dbReference type="GO" id="GO:0009696">
    <property type="term" value="P:salicylic acid metabolic process"/>
    <property type="evidence" value="ECO:0007669"/>
    <property type="project" value="TreeGrafter"/>
</dbReference>
<dbReference type="GO" id="GO:0080030">
    <property type="term" value="F:methyl indole-3-acetate esterase activity"/>
    <property type="evidence" value="ECO:0007669"/>
    <property type="project" value="TreeGrafter"/>
</dbReference>
<name>A0AAQ3XGS8_PASNO</name>
<organism evidence="3 4">
    <name type="scientific">Paspalum notatum var. saurae</name>
    <dbReference type="NCBI Taxonomy" id="547442"/>
    <lineage>
        <taxon>Eukaryota</taxon>
        <taxon>Viridiplantae</taxon>
        <taxon>Streptophyta</taxon>
        <taxon>Embryophyta</taxon>
        <taxon>Tracheophyta</taxon>
        <taxon>Spermatophyta</taxon>
        <taxon>Magnoliopsida</taxon>
        <taxon>Liliopsida</taxon>
        <taxon>Poales</taxon>
        <taxon>Poaceae</taxon>
        <taxon>PACMAD clade</taxon>
        <taxon>Panicoideae</taxon>
        <taxon>Andropogonodae</taxon>
        <taxon>Paspaleae</taxon>
        <taxon>Paspalinae</taxon>
        <taxon>Paspalum</taxon>
    </lineage>
</organism>
<dbReference type="GO" id="GO:0080032">
    <property type="term" value="F:methyl jasmonate esterase activity"/>
    <property type="evidence" value="ECO:0007669"/>
    <property type="project" value="TreeGrafter"/>
</dbReference>
<dbReference type="SUPFAM" id="SSF53474">
    <property type="entry name" value="alpha/beta-Hydrolases"/>
    <property type="match status" value="1"/>
</dbReference>
<feature type="domain" description="AB hydrolase-1" evidence="2">
    <location>
        <begin position="28"/>
        <end position="277"/>
    </location>
</feature>
<feature type="region of interest" description="Disordered" evidence="1">
    <location>
        <begin position="1"/>
        <end position="23"/>
    </location>
</feature>
<proteinExistence type="predicted"/>
<dbReference type="Gene3D" id="3.40.50.1820">
    <property type="entry name" value="alpha/beta hydrolase"/>
    <property type="match status" value="1"/>
</dbReference>
<dbReference type="InterPro" id="IPR000073">
    <property type="entry name" value="AB_hydrolase_1"/>
</dbReference>
<gene>
    <name evidence="3" type="ORF">U9M48_043741</name>
</gene>
<dbReference type="PANTHER" id="PTHR10992">
    <property type="entry name" value="METHYLESTERASE FAMILY MEMBER"/>
    <property type="match status" value="1"/>
</dbReference>
<sequence length="291" mass="31676">MEMETTKGGGDGKPQQAPPSRHHRHHHFVLVHGLCHGAWCWYKVATALRRAGHSVTAPDMAGCGAHPARLHEVSTFEEYSRPLLDAVAALLPPDRAVLVGHSHGGLSVALAAQRFPEKVAAAVFVTAALPAIGGSMFATTTEEFVEQEEPEYYLDTKQVAQENPDIPGNPIIFGPNFMAQRLYQHSPPEDLTLALSLLRPANQFSDDALMRDEQLLTEDGYGSARRVFVVVEDDRGIPAEFQRRMVAQSPGVEVEKMAVGGGADHMAMLSRPEELAELLVRAADKLSSESE</sequence>
<dbReference type="GO" id="GO:0009694">
    <property type="term" value="P:jasmonic acid metabolic process"/>
    <property type="evidence" value="ECO:0007669"/>
    <property type="project" value="TreeGrafter"/>
</dbReference>
<evidence type="ECO:0000313" key="3">
    <source>
        <dbReference type="EMBL" id="WVZ98278.1"/>
    </source>
</evidence>
<dbReference type="PANTHER" id="PTHR10992:SF938">
    <property type="entry name" value="OS05G0370700 PROTEIN"/>
    <property type="match status" value="1"/>
</dbReference>
<dbReference type="AlphaFoldDB" id="A0AAQ3XGS8"/>
<keyword evidence="4" id="KW-1185">Reference proteome</keyword>
<dbReference type="InterPro" id="IPR029058">
    <property type="entry name" value="AB_hydrolase_fold"/>
</dbReference>
<protein>
    <recommendedName>
        <fullName evidence="2">AB hydrolase-1 domain-containing protein</fullName>
    </recommendedName>
</protein>
<reference evidence="3 4" key="1">
    <citation type="submission" date="2024-02" db="EMBL/GenBank/DDBJ databases">
        <title>High-quality chromosome-scale genome assembly of Pensacola bahiagrass (Paspalum notatum Flugge var. saurae).</title>
        <authorList>
            <person name="Vega J.M."/>
            <person name="Podio M."/>
            <person name="Orjuela J."/>
            <person name="Siena L.A."/>
            <person name="Pessino S.C."/>
            <person name="Combes M.C."/>
            <person name="Mariac C."/>
            <person name="Albertini E."/>
            <person name="Pupilli F."/>
            <person name="Ortiz J.P.A."/>
            <person name="Leblanc O."/>
        </authorList>
    </citation>
    <scope>NUCLEOTIDE SEQUENCE [LARGE SCALE GENOMIC DNA]</scope>
    <source>
        <strain evidence="3">R1</strain>
        <tissue evidence="3">Leaf</tissue>
    </source>
</reference>
<dbReference type="Pfam" id="PF12697">
    <property type="entry name" value="Abhydrolase_6"/>
    <property type="match status" value="1"/>
</dbReference>
<dbReference type="EMBL" id="CP144754">
    <property type="protein sequence ID" value="WVZ98278.1"/>
    <property type="molecule type" value="Genomic_DNA"/>
</dbReference>
<evidence type="ECO:0000256" key="1">
    <source>
        <dbReference type="SAM" id="MobiDB-lite"/>
    </source>
</evidence>
<dbReference type="PRINTS" id="PR00111">
    <property type="entry name" value="ABHYDROLASE"/>
</dbReference>
<dbReference type="FunFam" id="3.40.50.1820:FF:000051">
    <property type="entry name" value="(S)-hydroxynitrile lyase"/>
    <property type="match status" value="1"/>
</dbReference>
<accession>A0AAQ3XGS8</accession>
<evidence type="ECO:0000259" key="2">
    <source>
        <dbReference type="Pfam" id="PF12697"/>
    </source>
</evidence>
<evidence type="ECO:0000313" key="4">
    <source>
        <dbReference type="Proteomes" id="UP001341281"/>
    </source>
</evidence>
<dbReference type="Proteomes" id="UP001341281">
    <property type="component" value="Chromosome 10"/>
</dbReference>
<dbReference type="GO" id="GO:0080031">
    <property type="term" value="F:methyl salicylate esterase activity"/>
    <property type="evidence" value="ECO:0007669"/>
    <property type="project" value="TreeGrafter"/>
</dbReference>